<dbReference type="Pfam" id="PF21882">
    <property type="entry name" value="Gp53-like_C"/>
    <property type="match status" value="1"/>
</dbReference>
<protein>
    <recommendedName>
        <fullName evidence="1">Putative tail fiber protein gp53-like C-terminal domain-containing protein</fullName>
    </recommendedName>
</protein>
<proteinExistence type="predicted"/>
<comment type="caution">
    <text evidence="2">The sequence shown here is derived from an EMBL/GenBank/DDBJ whole genome shotgun (WGS) entry which is preliminary data.</text>
</comment>
<dbReference type="Gene3D" id="2.60.40.3940">
    <property type="match status" value="1"/>
</dbReference>
<reference evidence="2" key="1">
    <citation type="journal article" date="2015" name="Nature">
        <title>Complex archaea that bridge the gap between prokaryotes and eukaryotes.</title>
        <authorList>
            <person name="Spang A."/>
            <person name="Saw J.H."/>
            <person name="Jorgensen S.L."/>
            <person name="Zaremba-Niedzwiedzka K."/>
            <person name="Martijn J."/>
            <person name="Lind A.E."/>
            <person name="van Eijk R."/>
            <person name="Schleper C."/>
            <person name="Guy L."/>
            <person name="Ettema T.J."/>
        </authorList>
    </citation>
    <scope>NUCLEOTIDE SEQUENCE</scope>
</reference>
<accession>A0A0F9QD13</accession>
<organism evidence="2">
    <name type="scientific">marine sediment metagenome</name>
    <dbReference type="NCBI Taxonomy" id="412755"/>
    <lineage>
        <taxon>unclassified sequences</taxon>
        <taxon>metagenomes</taxon>
        <taxon>ecological metagenomes</taxon>
    </lineage>
</organism>
<dbReference type="InterPro" id="IPR054075">
    <property type="entry name" value="Gp53-like_C"/>
</dbReference>
<name>A0A0F9QD13_9ZZZZ</name>
<dbReference type="AlphaFoldDB" id="A0A0F9QD13"/>
<feature type="domain" description="Putative tail fiber protein gp53-like C-terminal" evidence="1">
    <location>
        <begin position="211"/>
        <end position="292"/>
    </location>
</feature>
<evidence type="ECO:0000259" key="1">
    <source>
        <dbReference type="Pfam" id="PF21882"/>
    </source>
</evidence>
<gene>
    <name evidence="2" type="ORF">LCGC14_1110430</name>
</gene>
<evidence type="ECO:0000313" key="2">
    <source>
        <dbReference type="EMBL" id="KKN03168.1"/>
    </source>
</evidence>
<sequence>MLGIFSKTHIVSRNGLTFQIPLSNFSSFRYLVHPDGTGTGWSNVEAVDVDQPHGLDYRYSQHIAKGVRKRINKEHKAFADSTAGGEHKPGGCAILDIVDQTIDISIDDDTYKGRNIIYDQTNNAFWCFTNTDGTASTPDGYLLKIHPDRAWDGGDVTWTGAHEFSDVGVRGDFSIDGTAIFDATGVEFGGTPGLGLFYDPTSYAGEESITFPNGLILKQGIESVLANTTDEVSYAVAFPNAFVNSWCQFNAAAVTLIEAANSKAKSGSETTILQVTNGHTSTQNISWYAIGY</sequence>
<dbReference type="EMBL" id="LAZR01005063">
    <property type="protein sequence ID" value="KKN03168.1"/>
    <property type="molecule type" value="Genomic_DNA"/>
</dbReference>